<keyword evidence="2" id="KW-1185">Reference proteome</keyword>
<evidence type="ECO:0000313" key="1">
    <source>
        <dbReference type="EMBL" id="ODV64873.1"/>
    </source>
</evidence>
<dbReference type="RefSeq" id="XP_020073940.1">
    <property type="nucleotide sequence ID" value="XM_020224045.1"/>
</dbReference>
<sequence length="180" mass="21044">LPKTSIDIKGMDFNAYSYGKSRIQKLPYLASTPLFLIRFVPSSHNLSMIRKSNVAYAFNYTKGYRLNSKSLHEDLVKYNGIYRKRDIFRTVLYPFERAFTRSRTRAFAKRCLYRAICDHVDSKHAFRVSGIFYFAFKEPLVGKSKRTFLKDHINIAVKKLILDSKFQASLSQMVQFQNKA</sequence>
<dbReference type="GeneID" id="30998594"/>
<organism evidence="1 2">
    <name type="scientific">Hyphopichia burtonii NRRL Y-1933</name>
    <dbReference type="NCBI Taxonomy" id="984485"/>
    <lineage>
        <taxon>Eukaryota</taxon>
        <taxon>Fungi</taxon>
        <taxon>Dikarya</taxon>
        <taxon>Ascomycota</taxon>
        <taxon>Saccharomycotina</taxon>
        <taxon>Pichiomycetes</taxon>
        <taxon>Debaryomycetaceae</taxon>
        <taxon>Hyphopichia</taxon>
    </lineage>
</organism>
<feature type="non-terminal residue" evidence="1">
    <location>
        <position position="1"/>
    </location>
</feature>
<evidence type="ECO:0000313" key="2">
    <source>
        <dbReference type="Proteomes" id="UP000095085"/>
    </source>
</evidence>
<gene>
    <name evidence="1" type="ORF">HYPBUDRAFT_99906</name>
</gene>
<protein>
    <submittedName>
        <fullName evidence="1">Uncharacterized protein</fullName>
    </submittedName>
</protein>
<dbReference type="EMBL" id="KV454546">
    <property type="protein sequence ID" value="ODV64873.1"/>
    <property type="molecule type" value="Genomic_DNA"/>
</dbReference>
<name>A0A1E4RCC0_9ASCO</name>
<feature type="non-terminal residue" evidence="1">
    <location>
        <position position="180"/>
    </location>
</feature>
<dbReference type="Proteomes" id="UP000095085">
    <property type="component" value="Unassembled WGS sequence"/>
</dbReference>
<dbReference type="AlphaFoldDB" id="A0A1E4RCC0"/>
<proteinExistence type="predicted"/>
<accession>A0A1E4RCC0</accession>
<reference evidence="2" key="1">
    <citation type="submission" date="2016-05" db="EMBL/GenBank/DDBJ databases">
        <title>Comparative genomics of biotechnologically important yeasts.</title>
        <authorList>
            <consortium name="DOE Joint Genome Institute"/>
            <person name="Riley R."/>
            <person name="Haridas S."/>
            <person name="Wolfe K.H."/>
            <person name="Lopes M.R."/>
            <person name="Hittinger C.T."/>
            <person name="Goker M."/>
            <person name="Salamov A."/>
            <person name="Wisecaver J."/>
            <person name="Long T.M."/>
            <person name="Aerts A.L."/>
            <person name="Barry K."/>
            <person name="Choi C."/>
            <person name="Clum A."/>
            <person name="Coughlan A.Y."/>
            <person name="Deshpande S."/>
            <person name="Douglass A.P."/>
            <person name="Hanson S.J."/>
            <person name="Klenk H.-P."/>
            <person name="Labutti K."/>
            <person name="Lapidus A."/>
            <person name="Lindquist E."/>
            <person name="Lipzen A."/>
            <person name="Meier-Kolthoff J.P."/>
            <person name="Ohm R.A."/>
            <person name="Otillar R.P."/>
            <person name="Pangilinan J."/>
            <person name="Peng Y."/>
            <person name="Rokas A."/>
            <person name="Rosa C.A."/>
            <person name="Scheuner C."/>
            <person name="Sibirny A.A."/>
            <person name="Slot J.C."/>
            <person name="Stielow J.B."/>
            <person name="Sun H."/>
            <person name="Kurtzman C.P."/>
            <person name="Blackwell M."/>
            <person name="Grigoriev I.V."/>
            <person name="Jeffries T.W."/>
        </authorList>
    </citation>
    <scope>NUCLEOTIDE SEQUENCE [LARGE SCALE GENOMIC DNA]</scope>
    <source>
        <strain evidence="2">NRRL Y-1933</strain>
    </source>
</reference>
<dbReference type="OrthoDB" id="4091087at2759"/>